<evidence type="ECO:0000256" key="1">
    <source>
        <dbReference type="SAM" id="MobiDB-lite"/>
    </source>
</evidence>
<feature type="compositionally biased region" description="Polar residues" evidence="1">
    <location>
        <begin position="444"/>
        <end position="470"/>
    </location>
</feature>
<organism evidence="3 4">
    <name type="scientific">Acyrthosiphon pisum</name>
    <name type="common">Pea aphid</name>
    <dbReference type="NCBI Taxonomy" id="7029"/>
    <lineage>
        <taxon>Eukaryota</taxon>
        <taxon>Metazoa</taxon>
        <taxon>Ecdysozoa</taxon>
        <taxon>Arthropoda</taxon>
        <taxon>Hexapoda</taxon>
        <taxon>Insecta</taxon>
        <taxon>Pterygota</taxon>
        <taxon>Neoptera</taxon>
        <taxon>Paraneoptera</taxon>
        <taxon>Hemiptera</taxon>
        <taxon>Sternorrhyncha</taxon>
        <taxon>Aphidomorpha</taxon>
        <taxon>Aphidoidea</taxon>
        <taxon>Aphididae</taxon>
        <taxon>Macrosiphini</taxon>
        <taxon>Acyrthosiphon</taxon>
    </lineage>
</organism>
<dbReference type="EnsemblMetazoa" id="XM_008182516.3">
    <property type="protein sequence ID" value="XP_008180738.1"/>
    <property type="gene ID" value="LOC100573770"/>
</dbReference>
<dbReference type="PANTHER" id="PTHR21879">
    <property type="entry name" value="FI03362P-RELATED-RELATED"/>
    <property type="match status" value="1"/>
</dbReference>
<reference evidence="4" key="1">
    <citation type="submission" date="2010-06" db="EMBL/GenBank/DDBJ databases">
        <authorList>
            <person name="Jiang H."/>
            <person name="Abraham K."/>
            <person name="Ali S."/>
            <person name="Alsbrooks S.L."/>
            <person name="Anim B.N."/>
            <person name="Anosike U.S."/>
            <person name="Attaway T."/>
            <person name="Bandaranaike D.P."/>
            <person name="Battles P.K."/>
            <person name="Bell S.N."/>
            <person name="Bell A.V."/>
            <person name="Beltran B."/>
            <person name="Bickham C."/>
            <person name="Bustamante Y."/>
            <person name="Caleb T."/>
            <person name="Canada A."/>
            <person name="Cardenas V."/>
            <person name="Carter K."/>
            <person name="Chacko J."/>
            <person name="Chandrabose M.N."/>
            <person name="Chavez D."/>
            <person name="Chavez A."/>
            <person name="Chen L."/>
            <person name="Chu H.-S."/>
            <person name="Claassen K.J."/>
            <person name="Cockrell R."/>
            <person name="Collins M."/>
            <person name="Cooper J.A."/>
            <person name="Cree A."/>
            <person name="Curry S.M."/>
            <person name="Da Y."/>
            <person name="Dao M.D."/>
            <person name="Das B."/>
            <person name="Davila M.-L."/>
            <person name="Davy-Carroll L."/>
            <person name="Denson S."/>
            <person name="Dinh H."/>
            <person name="Ebong V.E."/>
            <person name="Edwards J.R."/>
            <person name="Egan A."/>
            <person name="El-Daye J."/>
            <person name="Escobedo L."/>
            <person name="Fernandez S."/>
            <person name="Fernando P.R."/>
            <person name="Flagg N."/>
            <person name="Forbes L.D."/>
            <person name="Fowler R.G."/>
            <person name="Fu Q."/>
            <person name="Gabisi R.A."/>
            <person name="Ganer J."/>
            <person name="Garbino Pronczuk A."/>
            <person name="Garcia R.M."/>
            <person name="Garner T."/>
            <person name="Garrett T.E."/>
            <person name="Gonzalez D.A."/>
            <person name="Hamid H."/>
            <person name="Hawkins E.S."/>
            <person name="Hirani K."/>
            <person name="Hogues M.E."/>
            <person name="Hollins B."/>
            <person name="Hsiao C.-H."/>
            <person name="Jabil R."/>
            <person name="James M.L."/>
            <person name="Jhangiani S.N."/>
            <person name="Johnson B."/>
            <person name="Johnson Q."/>
            <person name="Joshi V."/>
            <person name="Kalu J.B."/>
            <person name="Kam C."/>
            <person name="Kashfia A."/>
            <person name="Keebler J."/>
            <person name="Kisamo H."/>
            <person name="Kovar C.L."/>
            <person name="Lago L.A."/>
            <person name="Lai C.-Y."/>
            <person name="Laidlaw J."/>
            <person name="Lara F."/>
            <person name="Le T.-K."/>
            <person name="Lee S.L."/>
            <person name="Legall F.H."/>
            <person name="Lemon S.J."/>
            <person name="Lewis L.R."/>
            <person name="Li B."/>
            <person name="Liu Y."/>
            <person name="Liu Y.-S."/>
            <person name="Lopez J."/>
            <person name="Lozado R.J."/>
            <person name="Lu J."/>
            <person name="Madu R.C."/>
            <person name="Maheshwari M."/>
            <person name="Maheshwari R."/>
            <person name="Malloy K."/>
            <person name="Martinez E."/>
            <person name="Mathew T."/>
            <person name="Mercado I.C."/>
            <person name="Mercado C."/>
            <person name="Meyer B."/>
            <person name="Montgomery K."/>
            <person name="Morgan M.B."/>
            <person name="Munidasa M."/>
            <person name="Nazareth L.V."/>
            <person name="Nelson J."/>
            <person name="Ng B.M."/>
            <person name="Nguyen N.B."/>
            <person name="Nguyen P.Q."/>
            <person name="Nguyen T."/>
            <person name="Obregon M."/>
            <person name="Okwuonu G.O."/>
            <person name="Onwere C.G."/>
            <person name="Orozco G."/>
            <person name="Parra A."/>
            <person name="Patel S."/>
            <person name="Patil S."/>
            <person name="Perez A."/>
            <person name="Perez Y."/>
            <person name="Pham C."/>
            <person name="Primus E.L."/>
            <person name="Pu L.-L."/>
            <person name="Puazo M."/>
            <person name="Qin X."/>
            <person name="Quiroz J.B."/>
            <person name="Reese J."/>
            <person name="Richards S."/>
            <person name="Rives C.M."/>
            <person name="Robberts R."/>
            <person name="Ruiz S.J."/>
            <person name="Ruiz M.J."/>
            <person name="Santibanez J."/>
            <person name="Schneider B.W."/>
            <person name="Sisson I."/>
            <person name="Smith M."/>
            <person name="Sodergren E."/>
            <person name="Song X.-Z."/>
            <person name="Song B.B."/>
            <person name="Summersgill H."/>
            <person name="Thelus R."/>
            <person name="Thornton R.D."/>
            <person name="Trejos Z.Y."/>
            <person name="Usmani K."/>
            <person name="Vattathil S."/>
            <person name="Villasana D."/>
            <person name="Walker D.L."/>
            <person name="Wang S."/>
            <person name="Wang K."/>
            <person name="White C.S."/>
            <person name="Williams A.C."/>
            <person name="Williamson J."/>
            <person name="Wilson K."/>
            <person name="Woghiren I.O."/>
            <person name="Woodworth J.R."/>
            <person name="Worley K.C."/>
            <person name="Wright R.A."/>
            <person name="Wu W."/>
            <person name="Young L."/>
            <person name="Zhang L."/>
            <person name="Zhang J."/>
            <person name="Zhu Y."/>
            <person name="Muzny D.M."/>
            <person name="Weinstock G."/>
            <person name="Gibbs R.A."/>
        </authorList>
    </citation>
    <scope>NUCLEOTIDE SEQUENCE [LARGE SCALE GENOMIC DNA]</scope>
    <source>
        <strain evidence="4">LSR1</strain>
    </source>
</reference>
<dbReference type="KEGG" id="api:100573770"/>
<sequence length="501" mass="53897">MNRYTCAAVLTVAVALCCAVAVAGSDESAAATAPTTMTMTTTAAAAADDGHGQLMDTVDGVLDAADSYQLVPGVRIKRSAEDTADATAVSRADRDRDPEKYLIDRLARFVGTHVLDVDFAEMFQTTGRAFIKFHHLPRFNFGKNSFLTGFGLGFLAFGLKKLLLPIIIGVQIFKSVALAALLPTLLGSVGKVVSKGVSNFASSSSHFGHSAGSDGLSDFEFKDQQQPNVGLGYDAAGAADTSGSETGYQSIWTYPPDNNVNAITASYGSSNRYPLKYGQNSVSATKLQSGNYYTKDKTEDFKVFHTIPASSHLLANYDPFYSPLLSRIDTVYKQLGYTTEPCRERLVCQMYKNPAKFAPYSNLVSAQLSRELNELRKPSSENPEILRFFKYMKAAKDGQDNKDCEMIFSACVSQRSPDDSVPMMTTYNEINKLVQARNAKKLAESSTVSDGVKSESATVSDGVKSGSSTVADDVKSESSTVADDVKSVSSTITGVESVLTH</sequence>
<dbReference type="RefSeq" id="XP_008180738.1">
    <property type="nucleotide sequence ID" value="XM_008182516.2"/>
</dbReference>
<protein>
    <submittedName>
        <fullName evidence="3">Uncharacterized protein</fullName>
    </submittedName>
</protein>
<keyword evidence="4" id="KW-1185">Reference proteome</keyword>
<name>A0A8R2B405_ACYPI</name>
<feature type="compositionally biased region" description="Polar residues" evidence="1">
    <location>
        <begin position="477"/>
        <end position="487"/>
    </location>
</feature>
<dbReference type="GO" id="GO:0016020">
    <property type="term" value="C:membrane"/>
    <property type="evidence" value="ECO:0007669"/>
    <property type="project" value="TreeGrafter"/>
</dbReference>
<dbReference type="GeneID" id="100573770"/>
<feature type="region of interest" description="Disordered" evidence="1">
    <location>
        <begin position="444"/>
        <end position="487"/>
    </location>
</feature>
<evidence type="ECO:0000313" key="4">
    <source>
        <dbReference type="Proteomes" id="UP000007819"/>
    </source>
</evidence>
<dbReference type="OrthoDB" id="6334967at2759"/>
<dbReference type="RefSeq" id="XP_003242955.1">
    <property type="nucleotide sequence ID" value="XM_003242907.3"/>
</dbReference>
<keyword evidence="2" id="KW-0732">Signal</keyword>
<reference evidence="3" key="2">
    <citation type="submission" date="2022-06" db="UniProtKB">
        <authorList>
            <consortium name="EnsemblMetazoa"/>
        </authorList>
    </citation>
    <scope>IDENTIFICATION</scope>
</reference>
<dbReference type="CTD" id="40755"/>
<dbReference type="EnsemblMetazoa" id="XM_003242908.4">
    <property type="protein sequence ID" value="XP_003242956.1"/>
    <property type="gene ID" value="LOC100573770"/>
</dbReference>
<proteinExistence type="predicted"/>
<evidence type="ECO:0000313" key="3">
    <source>
        <dbReference type="EnsemblMetazoa" id="XP_008180738.1"/>
    </source>
</evidence>
<dbReference type="AlphaFoldDB" id="A0A8R2B405"/>
<dbReference type="InterPro" id="IPR012464">
    <property type="entry name" value="DUF1676"/>
</dbReference>
<dbReference type="InterPro" id="IPR006631">
    <property type="entry name" value="DM4_12"/>
</dbReference>
<dbReference type="Proteomes" id="UP000007819">
    <property type="component" value="Chromosome A2"/>
</dbReference>
<dbReference type="Pfam" id="PF07841">
    <property type="entry name" value="DM4_12"/>
    <property type="match status" value="1"/>
</dbReference>
<dbReference type="EnsemblMetazoa" id="XM_003242907.4">
    <property type="protein sequence ID" value="XP_003242955.1"/>
    <property type="gene ID" value="LOC100573770"/>
</dbReference>
<evidence type="ECO:0000256" key="2">
    <source>
        <dbReference type="SAM" id="SignalP"/>
    </source>
</evidence>
<dbReference type="Pfam" id="PF07898">
    <property type="entry name" value="DUF1676"/>
    <property type="match status" value="1"/>
</dbReference>
<feature type="chain" id="PRO_5042775206" evidence="2">
    <location>
        <begin position="25"/>
        <end position="501"/>
    </location>
</feature>
<dbReference type="RefSeq" id="XP_003242956.1">
    <property type="nucleotide sequence ID" value="XM_003242908.3"/>
</dbReference>
<dbReference type="PANTHER" id="PTHR21879:SF25">
    <property type="entry name" value="OSIRIS 24"/>
    <property type="match status" value="1"/>
</dbReference>
<feature type="signal peptide" evidence="2">
    <location>
        <begin position="1"/>
        <end position="24"/>
    </location>
</feature>
<accession>A0A8R2B405</accession>